<evidence type="ECO:0000313" key="2">
    <source>
        <dbReference type="Proteomes" id="UP000070456"/>
    </source>
</evidence>
<dbReference type="STRING" id="520762.AN619_02810"/>
<proteinExistence type="predicted"/>
<sequence>MFTTTDPRGYIISCSTERFNEHIVSGHVIMRDNLNAIKSTIEEPEVIYKSSQSPIRDVYFSKVPTSSYPKMYTKVVVQIDDGNMTGEVVSAWPQKDISGGIDSGGIVYVKNKLR</sequence>
<accession>A0A140LCN1</accession>
<comment type="caution">
    <text evidence="1">The sequence shown here is derived from an EMBL/GenBank/DDBJ whole genome shotgun (WGS) entry which is preliminary data.</text>
</comment>
<keyword evidence="2" id="KW-1185">Reference proteome</keyword>
<gene>
    <name evidence="1" type="ORF">AN619_02810</name>
</gene>
<organism evidence="1 2">
    <name type="scientific">Thermotalea metallivorans</name>
    <dbReference type="NCBI Taxonomy" id="520762"/>
    <lineage>
        <taxon>Bacteria</taxon>
        <taxon>Bacillati</taxon>
        <taxon>Bacillota</taxon>
        <taxon>Clostridia</taxon>
        <taxon>Peptostreptococcales</taxon>
        <taxon>Thermotaleaceae</taxon>
        <taxon>Thermotalea</taxon>
    </lineage>
</organism>
<name>A0A140LCN1_9FIRM</name>
<dbReference type="AlphaFoldDB" id="A0A140LCN1"/>
<protein>
    <submittedName>
        <fullName evidence="1">Uncharacterized protein</fullName>
    </submittedName>
</protein>
<dbReference type="EMBL" id="LOEE01000006">
    <property type="protein sequence ID" value="KXG78306.1"/>
    <property type="molecule type" value="Genomic_DNA"/>
</dbReference>
<dbReference type="Proteomes" id="UP000070456">
    <property type="component" value="Unassembled WGS sequence"/>
</dbReference>
<evidence type="ECO:0000313" key="1">
    <source>
        <dbReference type="EMBL" id="KXG78306.1"/>
    </source>
</evidence>
<dbReference type="RefSeq" id="WP_068554349.1">
    <property type="nucleotide sequence ID" value="NZ_LOEE01000006.1"/>
</dbReference>
<reference evidence="1 2" key="1">
    <citation type="submission" date="2015-12" db="EMBL/GenBank/DDBJ databases">
        <title>Draft genome sequence of the thermoanaerobe Thermotalea metallivorans, an isolate from the runoff channel of the Great Artesian Basin, Australia.</title>
        <authorList>
            <person name="Patel B.K."/>
        </authorList>
    </citation>
    <scope>NUCLEOTIDE SEQUENCE [LARGE SCALE GENOMIC DNA]</scope>
    <source>
        <strain evidence="1 2">B2-1</strain>
    </source>
</reference>